<evidence type="ECO:0000313" key="7">
    <source>
        <dbReference type="Proteomes" id="UP000005317"/>
    </source>
</evidence>
<evidence type="ECO:0000256" key="3">
    <source>
        <dbReference type="ARBA" id="ARBA00022833"/>
    </source>
</evidence>
<gene>
    <name evidence="6" type="ORF">Thini_1466</name>
</gene>
<sequence length="137" mass="14736">MPKITGRCLCGAVHYESDAEPVMVAACHCTTCQKNTGSAFSLNVVMPTGSVTIHGDSLKTYAEQADDAAEPFYRSFCTQCGSPITGQGAAYPGIMFIKAGTLDDPSWVKPDMHLWCSEKQPWLQIVDTGKQCQAGPE</sequence>
<organism evidence="6 7">
    <name type="scientific">Thiothrix nivea (strain ATCC 35100 / DSM 5205 / JP2)</name>
    <dbReference type="NCBI Taxonomy" id="870187"/>
    <lineage>
        <taxon>Bacteria</taxon>
        <taxon>Pseudomonadati</taxon>
        <taxon>Pseudomonadota</taxon>
        <taxon>Gammaproteobacteria</taxon>
        <taxon>Thiotrichales</taxon>
        <taxon>Thiotrichaceae</taxon>
        <taxon>Thiothrix</taxon>
    </lineage>
</organism>
<dbReference type="OrthoDB" id="4188830at2"/>
<dbReference type="RefSeq" id="WP_002708012.1">
    <property type="nucleotide sequence ID" value="NZ_JH651384.1"/>
</dbReference>
<dbReference type="GO" id="GO:0046872">
    <property type="term" value="F:metal ion binding"/>
    <property type="evidence" value="ECO:0007669"/>
    <property type="project" value="UniProtKB-KW"/>
</dbReference>
<keyword evidence="2" id="KW-0479">Metal-binding</keyword>
<dbReference type="Pfam" id="PF04828">
    <property type="entry name" value="GFA"/>
    <property type="match status" value="1"/>
</dbReference>
<keyword evidence="7" id="KW-1185">Reference proteome</keyword>
<dbReference type="PANTHER" id="PTHR33337">
    <property type="entry name" value="GFA DOMAIN-CONTAINING PROTEIN"/>
    <property type="match status" value="1"/>
</dbReference>
<dbReference type="GO" id="GO:0016846">
    <property type="term" value="F:carbon-sulfur lyase activity"/>
    <property type="evidence" value="ECO:0007669"/>
    <property type="project" value="InterPro"/>
</dbReference>
<dbReference type="EMBL" id="JH651384">
    <property type="protein sequence ID" value="EIJ34069.1"/>
    <property type="molecule type" value="Genomic_DNA"/>
</dbReference>
<evidence type="ECO:0000256" key="2">
    <source>
        <dbReference type="ARBA" id="ARBA00022723"/>
    </source>
</evidence>
<protein>
    <submittedName>
        <fullName evidence="6">Glutathione-dependent formaldehyde-activating GFA</fullName>
    </submittedName>
</protein>
<evidence type="ECO:0000259" key="5">
    <source>
        <dbReference type="PROSITE" id="PS51891"/>
    </source>
</evidence>
<dbReference type="Gene3D" id="3.90.1590.10">
    <property type="entry name" value="glutathione-dependent formaldehyde- activating enzyme (gfa)"/>
    <property type="match status" value="1"/>
</dbReference>
<dbReference type="InterPro" id="IPR006913">
    <property type="entry name" value="CENP-V/GFA"/>
</dbReference>
<dbReference type="Proteomes" id="UP000005317">
    <property type="component" value="Unassembled WGS sequence"/>
</dbReference>
<accession>A0A656HFV1</accession>
<dbReference type="InterPro" id="IPR011057">
    <property type="entry name" value="Mss4-like_sf"/>
</dbReference>
<dbReference type="PROSITE" id="PS51891">
    <property type="entry name" value="CENP_V_GFA"/>
    <property type="match status" value="1"/>
</dbReference>
<feature type="domain" description="CENP-V/GFA" evidence="5">
    <location>
        <begin position="4"/>
        <end position="123"/>
    </location>
</feature>
<reference evidence="7" key="1">
    <citation type="journal article" date="2011" name="Stand. Genomic Sci.">
        <title>Genome sequence of the filamentous, gliding Thiothrix nivea neotype strain (JP2(T)).</title>
        <authorList>
            <person name="Lapidus A."/>
            <person name="Nolan M."/>
            <person name="Lucas S."/>
            <person name="Glavina Del Rio T."/>
            <person name="Tice H."/>
            <person name="Cheng J.F."/>
            <person name="Tapia R."/>
            <person name="Han C."/>
            <person name="Goodwin L."/>
            <person name="Pitluck S."/>
            <person name="Liolios K."/>
            <person name="Pagani I."/>
            <person name="Ivanova N."/>
            <person name="Huntemann M."/>
            <person name="Mavromatis K."/>
            <person name="Mikhailova N."/>
            <person name="Pati A."/>
            <person name="Chen A."/>
            <person name="Palaniappan K."/>
            <person name="Land M."/>
            <person name="Brambilla E.M."/>
            <person name="Rohde M."/>
            <person name="Abt B."/>
            <person name="Verbarg S."/>
            <person name="Goker M."/>
            <person name="Bristow J."/>
            <person name="Eisen J.A."/>
            <person name="Markowitz V."/>
            <person name="Hugenholtz P."/>
            <person name="Kyrpides N.C."/>
            <person name="Klenk H.P."/>
            <person name="Woyke T."/>
        </authorList>
    </citation>
    <scope>NUCLEOTIDE SEQUENCE [LARGE SCALE GENOMIC DNA]</scope>
    <source>
        <strain evidence="7">ATCC 35100 / DSM 5205 / JP2</strain>
    </source>
</reference>
<evidence type="ECO:0000256" key="1">
    <source>
        <dbReference type="ARBA" id="ARBA00005495"/>
    </source>
</evidence>
<proteinExistence type="inferred from homology"/>
<dbReference type="SUPFAM" id="SSF51316">
    <property type="entry name" value="Mss4-like"/>
    <property type="match status" value="1"/>
</dbReference>
<name>A0A656HFV1_THINJ</name>
<keyword evidence="4" id="KW-0456">Lyase</keyword>
<evidence type="ECO:0000313" key="6">
    <source>
        <dbReference type="EMBL" id="EIJ34069.1"/>
    </source>
</evidence>
<dbReference type="AlphaFoldDB" id="A0A656HFV1"/>
<keyword evidence="3" id="KW-0862">Zinc</keyword>
<comment type="similarity">
    <text evidence="1">Belongs to the Gfa family.</text>
</comment>
<dbReference type="PANTHER" id="PTHR33337:SF40">
    <property type="entry name" value="CENP-V_GFA DOMAIN-CONTAINING PROTEIN-RELATED"/>
    <property type="match status" value="1"/>
</dbReference>
<evidence type="ECO:0000256" key="4">
    <source>
        <dbReference type="ARBA" id="ARBA00023239"/>
    </source>
</evidence>